<dbReference type="SUPFAM" id="SSF53474">
    <property type="entry name" value="alpha/beta-Hydrolases"/>
    <property type="match status" value="1"/>
</dbReference>
<evidence type="ECO:0000313" key="2">
    <source>
        <dbReference type="Proteomes" id="UP000289437"/>
    </source>
</evidence>
<dbReference type="InterPro" id="IPR029058">
    <property type="entry name" value="AB_hydrolase_fold"/>
</dbReference>
<comment type="caution">
    <text evidence="1">The sequence shown here is derived from an EMBL/GenBank/DDBJ whole genome shotgun (WGS) entry which is preliminary data.</text>
</comment>
<name>A0A4Q0SX05_9BACT</name>
<keyword evidence="2" id="KW-1185">Reference proteome</keyword>
<dbReference type="Gene3D" id="3.40.50.1820">
    <property type="entry name" value="alpha/beta hydrolase"/>
    <property type="match status" value="1"/>
</dbReference>
<reference evidence="1 2" key="1">
    <citation type="submission" date="2018-11" db="EMBL/GenBank/DDBJ databases">
        <authorList>
            <person name="Mardanov A.V."/>
            <person name="Ravin N.V."/>
            <person name="Dedysh S.N."/>
        </authorList>
    </citation>
    <scope>NUCLEOTIDE SEQUENCE [LARGE SCALE GENOMIC DNA]</scope>
    <source>
        <strain evidence="1 2">AF10</strain>
    </source>
</reference>
<dbReference type="Proteomes" id="UP000289437">
    <property type="component" value="Unassembled WGS sequence"/>
</dbReference>
<evidence type="ECO:0008006" key="3">
    <source>
        <dbReference type="Google" id="ProtNLM"/>
    </source>
</evidence>
<reference evidence="2" key="2">
    <citation type="submission" date="2019-02" db="EMBL/GenBank/DDBJ databases">
        <title>Granulicella sibirica sp. nov., a psychrotolerant acidobacterium isolated from an organic soil layer in forested tundra, West Siberia.</title>
        <authorList>
            <person name="Oshkin I.Y."/>
            <person name="Kulichevskaya I.S."/>
            <person name="Rijpstra W.I.C."/>
            <person name="Sinninghe Damste J.S."/>
            <person name="Rakitin A.L."/>
            <person name="Ravin N.V."/>
            <person name="Dedysh S.N."/>
        </authorList>
    </citation>
    <scope>NUCLEOTIDE SEQUENCE [LARGE SCALE GENOMIC DNA]</scope>
    <source>
        <strain evidence="2">AF10</strain>
    </source>
</reference>
<sequence>MKFFLKTASVVLVLCLICAGLFFYQHPLEVADEAIRFHLWRQHVRGAYVQAGAYQIHYFEALPPAGSPDRPLVLIHGLGSRGEDWSPLIPRLAAQGFHLRSRPPWLWPLRQTGCRLLHRT</sequence>
<dbReference type="RefSeq" id="WP_241654522.1">
    <property type="nucleotide sequence ID" value="NZ_RDSM01000002.1"/>
</dbReference>
<gene>
    <name evidence="1" type="ORF">GRAN_2490</name>
</gene>
<dbReference type="EMBL" id="RDSM01000002">
    <property type="protein sequence ID" value="RXH55633.1"/>
    <property type="molecule type" value="Genomic_DNA"/>
</dbReference>
<dbReference type="AlphaFoldDB" id="A0A4Q0SX05"/>
<protein>
    <recommendedName>
        <fullName evidence="3">Lipase</fullName>
    </recommendedName>
</protein>
<accession>A0A4Q0SX05</accession>
<evidence type="ECO:0000313" key="1">
    <source>
        <dbReference type="EMBL" id="RXH55633.1"/>
    </source>
</evidence>
<proteinExistence type="predicted"/>
<organism evidence="1 2">
    <name type="scientific">Granulicella sibirica</name>
    <dbReference type="NCBI Taxonomy" id="2479048"/>
    <lineage>
        <taxon>Bacteria</taxon>
        <taxon>Pseudomonadati</taxon>
        <taxon>Acidobacteriota</taxon>
        <taxon>Terriglobia</taxon>
        <taxon>Terriglobales</taxon>
        <taxon>Acidobacteriaceae</taxon>
        <taxon>Granulicella</taxon>
    </lineage>
</organism>